<reference evidence="4" key="1">
    <citation type="submission" date="2020-05" db="EMBL/GenBank/DDBJ databases">
        <authorList>
            <person name="Chiriac C."/>
            <person name="Salcher M."/>
            <person name="Ghai R."/>
            <person name="Kavagutti S V."/>
        </authorList>
    </citation>
    <scope>NUCLEOTIDE SEQUENCE</scope>
</reference>
<organism evidence="4">
    <name type="scientific">freshwater metagenome</name>
    <dbReference type="NCBI Taxonomy" id="449393"/>
    <lineage>
        <taxon>unclassified sequences</taxon>
        <taxon>metagenomes</taxon>
        <taxon>ecological metagenomes</taxon>
    </lineage>
</organism>
<evidence type="ECO:0000313" key="4">
    <source>
        <dbReference type="EMBL" id="CAB4766881.1"/>
    </source>
</evidence>
<accession>A0A6J6V422</accession>
<sequence length="307" mass="32734">MTNTVSRPLNGLSSIANSDGVFSIVAMDQRNTLKKMFAAVGVTATDDDMMQAKIAVASALSKAASGILLDPTWGVPAVNQNDILPSSCGLLIAAENPDRGNFNGEPRPTKMPGQDAAWVKSLGGQAVKVLVSMHPGRVRNAGEPDLTSETVELVRSIVADCKAQGIPSVIENLIYPLPNAEPLTDEQKENLIVESAILLNETKPDLLKLEFPITERGCKRLADSLTVPWAVLSAGVAFEQFKKAIILSCDAGGASGFIAGRSIWKEAIGMSKVEQDKFLTSTAVARLEELNQTVLGRAVPWNKAIKK</sequence>
<dbReference type="SMART" id="SM01133">
    <property type="entry name" value="DeoC"/>
    <property type="match status" value="1"/>
</dbReference>
<proteinExistence type="inferred from homology"/>
<dbReference type="InterPro" id="IPR050552">
    <property type="entry name" value="LacD_aldolase"/>
</dbReference>
<gene>
    <name evidence="3" type="ORF">UFOPK1776_00660</name>
    <name evidence="4" type="ORF">UFOPK2886_00532</name>
    <name evidence="5" type="ORF">UFOPK3295_00776</name>
</gene>
<protein>
    <submittedName>
        <fullName evidence="4">Unannotated protein</fullName>
    </submittedName>
</protein>
<dbReference type="GO" id="GO:0061595">
    <property type="term" value="F:6-deoxy-6-sulfofructose-1-phosphate aldolase activity"/>
    <property type="evidence" value="ECO:0007669"/>
    <property type="project" value="TreeGrafter"/>
</dbReference>
<dbReference type="InterPro" id="IPR013785">
    <property type="entry name" value="Aldolase_TIM"/>
</dbReference>
<evidence type="ECO:0000313" key="5">
    <source>
        <dbReference type="EMBL" id="CAB4868015.1"/>
    </source>
</evidence>
<evidence type="ECO:0000256" key="1">
    <source>
        <dbReference type="ARBA" id="ARBA00008679"/>
    </source>
</evidence>
<keyword evidence="2" id="KW-0456">Lyase</keyword>
<dbReference type="EMBL" id="CAEZUC010000092">
    <property type="protein sequence ID" value="CAB4591851.1"/>
    <property type="molecule type" value="Genomic_DNA"/>
</dbReference>
<comment type="similarity">
    <text evidence="1">Belongs to the aldolase LacD family.</text>
</comment>
<dbReference type="InterPro" id="IPR002915">
    <property type="entry name" value="DeoC/FbaB/LacD_aldolase"/>
</dbReference>
<evidence type="ECO:0000256" key="2">
    <source>
        <dbReference type="ARBA" id="ARBA00023239"/>
    </source>
</evidence>
<dbReference type="Gene3D" id="3.20.20.70">
    <property type="entry name" value="Aldolase class I"/>
    <property type="match status" value="1"/>
</dbReference>
<dbReference type="EMBL" id="CAEZZO010000065">
    <property type="protein sequence ID" value="CAB4766881.1"/>
    <property type="molecule type" value="Genomic_DNA"/>
</dbReference>
<name>A0A6J6V422_9ZZZZ</name>
<dbReference type="PANTHER" id="PTHR39340:SF1">
    <property type="entry name" value="SULFOFRUCTOSEPHOSPHATE ALDOLASE"/>
    <property type="match status" value="1"/>
</dbReference>
<dbReference type="EMBL" id="CAFBLG010000074">
    <property type="protein sequence ID" value="CAB4868015.1"/>
    <property type="molecule type" value="Genomic_DNA"/>
</dbReference>
<dbReference type="AlphaFoldDB" id="A0A6J6V422"/>
<dbReference type="PANTHER" id="PTHR39340">
    <property type="entry name" value="SULFOFRUCTOSEPHOSPHATE ALDOLASE"/>
    <property type="match status" value="1"/>
</dbReference>
<dbReference type="Pfam" id="PF01791">
    <property type="entry name" value="DeoC"/>
    <property type="match status" value="1"/>
</dbReference>
<dbReference type="SUPFAM" id="SSF51569">
    <property type="entry name" value="Aldolase"/>
    <property type="match status" value="1"/>
</dbReference>
<evidence type="ECO:0000313" key="3">
    <source>
        <dbReference type="EMBL" id="CAB4591851.1"/>
    </source>
</evidence>
<dbReference type="GO" id="GO:1902777">
    <property type="term" value="P:6-sulfoquinovose(1-) catabolic process"/>
    <property type="evidence" value="ECO:0007669"/>
    <property type="project" value="TreeGrafter"/>
</dbReference>